<dbReference type="PANTHER" id="PTHR32347:SF29">
    <property type="entry name" value="UPF0194 MEMBRANE PROTEIN YBHG"/>
    <property type="match status" value="1"/>
</dbReference>
<dbReference type="Pfam" id="PF25876">
    <property type="entry name" value="HH_MFP_RND"/>
    <property type="match status" value="1"/>
</dbReference>
<gene>
    <name evidence="5" type="ORF">SAMN02927914_03565</name>
</gene>
<sequence length="405" mass="43546">MRTIWMKRTLGIAALVALAAGAVWFAWPRPTAVDLATLTKGPMQVTIDDEAKTRVRHVYTVSAPISGDVLRISPPLHLGDQVTKDETVVAVMQPTLPSFHDARTHEELRSALAAADAAVSLAAAEMRRIEAALAFSRTELVRAEALARTEAISLKVLDGAKFDVETNEAALASAKAQLEVRRNERDSVAARLGEQSGAAPEPDRACCIQLRAPVTGSVLKIVQESEGVVQAGASLIEIGDPLDLEIVADLLSTDAVRIKQGAPVWIDNWGGPPLQGRVSRVDPAGFTKVSALGIEEQRVHTTIDFTDPPANWSALGHDYRVTVHVTIWKAEGVLTVPVGALFRQGDDWAVFTLRDGRARTATIKVGQRNNRTAEVLSGLAAGDRVVLHPSDRVSDGMTIAERDVR</sequence>
<evidence type="ECO:0000313" key="5">
    <source>
        <dbReference type="EMBL" id="SDA84326.1"/>
    </source>
</evidence>
<dbReference type="Proteomes" id="UP000198588">
    <property type="component" value="Unassembled WGS sequence"/>
</dbReference>
<dbReference type="InterPro" id="IPR050465">
    <property type="entry name" value="UPF0194_transport"/>
</dbReference>
<evidence type="ECO:0000259" key="3">
    <source>
        <dbReference type="Pfam" id="PF25876"/>
    </source>
</evidence>
<name>A0A1G5YPI9_9HYPH</name>
<dbReference type="Gene3D" id="2.40.30.170">
    <property type="match status" value="1"/>
</dbReference>
<dbReference type="PANTHER" id="PTHR32347">
    <property type="entry name" value="EFFLUX SYSTEM COMPONENT YKNX-RELATED"/>
    <property type="match status" value="1"/>
</dbReference>
<protein>
    <submittedName>
        <fullName evidence="5">HlyD family secretion protein</fullName>
    </submittedName>
</protein>
<proteinExistence type="predicted"/>
<comment type="subcellular location">
    <subcellularLocation>
        <location evidence="1">Cell envelope</location>
    </subcellularLocation>
</comment>
<feature type="domain" description="Multidrug resistance protein MdtA-like alpha-helical hairpin" evidence="3">
    <location>
        <begin position="122"/>
        <end position="179"/>
    </location>
</feature>
<dbReference type="GO" id="GO:0030313">
    <property type="term" value="C:cell envelope"/>
    <property type="evidence" value="ECO:0007669"/>
    <property type="project" value="UniProtKB-SubCell"/>
</dbReference>
<dbReference type="InterPro" id="IPR058624">
    <property type="entry name" value="MdtA-like_HH"/>
</dbReference>
<dbReference type="AlphaFoldDB" id="A0A1G5YPI9"/>
<dbReference type="Gene3D" id="1.10.287.470">
    <property type="entry name" value="Helix hairpin bin"/>
    <property type="match status" value="1"/>
</dbReference>
<organism evidence="5 6">
    <name type="scientific">Mesorhizobium qingshengii</name>
    <dbReference type="NCBI Taxonomy" id="1165689"/>
    <lineage>
        <taxon>Bacteria</taxon>
        <taxon>Pseudomonadati</taxon>
        <taxon>Pseudomonadota</taxon>
        <taxon>Alphaproteobacteria</taxon>
        <taxon>Hyphomicrobiales</taxon>
        <taxon>Phyllobacteriaceae</taxon>
        <taxon>Mesorhizobium</taxon>
    </lineage>
</organism>
<dbReference type="EMBL" id="FMXM01000010">
    <property type="protein sequence ID" value="SDA84326.1"/>
    <property type="molecule type" value="Genomic_DNA"/>
</dbReference>
<dbReference type="Gene3D" id="2.40.420.20">
    <property type="match status" value="1"/>
</dbReference>
<evidence type="ECO:0000313" key="6">
    <source>
        <dbReference type="Proteomes" id="UP000198588"/>
    </source>
</evidence>
<accession>A0A1G5YPI9</accession>
<dbReference type="OrthoDB" id="9791520at2"/>
<dbReference type="STRING" id="1165689.SAMN02927914_03565"/>
<evidence type="ECO:0000256" key="1">
    <source>
        <dbReference type="ARBA" id="ARBA00004196"/>
    </source>
</evidence>
<reference evidence="5 6" key="1">
    <citation type="submission" date="2016-10" db="EMBL/GenBank/DDBJ databases">
        <authorList>
            <person name="de Groot N.N."/>
        </authorList>
    </citation>
    <scope>NUCLEOTIDE SEQUENCE [LARGE SCALE GENOMIC DNA]</scope>
    <source>
        <strain evidence="5 6">CGMCC 1.12097</strain>
    </source>
</reference>
<evidence type="ECO:0000256" key="2">
    <source>
        <dbReference type="ARBA" id="ARBA00023054"/>
    </source>
</evidence>
<keyword evidence="2" id="KW-0175">Coiled coil</keyword>
<dbReference type="Pfam" id="PF25989">
    <property type="entry name" value="YknX_C"/>
    <property type="match status" value="1"/>
</dbReference>
<feature type="domain" description="YknX-like C-terminal permuted SH3-like" evidence="4">
    <location>
        <begin position="333"/>
        <end position="400"/>
    </location>
</feature>
<dbReference type="InterPro" id="IPR058637">
    <property type="entry name" value="YknX-like_C"/>
</dbReference>
<evidence type="ECO:0000259" key="4">
    <source>
        <dbReference type="Pfam" id="PF25989"/>
    </source>
</evidence>
<dbReference type="RefSeq" id="WP_091579928.1">
    <property type="nucleotide sequence ID" value="NZ_FMXM01000010.1"/>
</dbReference>